<evidence type="ECO:0000259" key="4">
    <source>
        <dbReference type="SMART" id="SM01214"/>
    </source>
</evidence>
<feature type="domain" description="FMP27 WPPW motif-containing RBG unit" evidence="6">
    <location>
        <begin position="1488"/>
        <end position="1987"/>
    </location>
</feature>
<feature type="transmembrane region" description="Helical" evidence="3">
    <location>
        <begin position="12"/>
        <end position="38"/>
    </location>
</feature>
<evidence type="ECO:0008006" key="9">
    <source>
        <dbReference type="Google" id="ProtNLM"/>
    </source>
</evidence>
<reference evidence="7 8" key="1">
    <citation type="submission" date="2020-07" db="EMBL/GenBank/DDBJ databases">
        <title>The yeast mating-type switching endonuclease HO is a domesticated member of an unorthodox homing genetic element family.</title>
        <authorList>
            <person name="Coughlan A.Y."/>
            <person name="Lombardi L."/>
            <person name="Braun-Galleani S."/>
            <person name="Martos A.R."/>
            <person name="Galeote V."/>
            <person name="Bigey F."/>
            <person name="Dequin S."/>
            <person name="Byrne K.P."/>
            <person name="Wolfe K.H."/>
        </authorList>
    </citation>
    <scope>NUCLEOTIDE SEQUENCE [LARGE SCALE GENOMIC DNA]</scope>
    <source>
        <strain evidence="7 8">NRRL Y-6702</strain>
    </source>
</reference>
<dbReference type="InterPro" id="IPR019415">
    <property type="entry name" value="FMP27_SW_RBG"/>
</dbReference>
<feature type="compositionally biased region" description="Basic residues" evidence="2">
    <location>
        <begin position="2488"/>
        <end position="2497"/>
    </location>
</feature>
<keyword evidence="3" id="KW-0472">Membrane</keyword>
<dbReference type="InterPro" id="IPR045167">
    <property type="entry name" value="Hobbit"/>
</dbReference>
<keyword evidence="3" id="KW-1133">Transmembrane helix</keyword>
<feature type="coiled-coil region" evidence="1">
    <location>
        <begin position="1660"/>
        <end position="1707"/>
    </location>
</feature>
<evidence type="ECO:0000313" key="7">
    <source>
        <dbReference type="EMBL" id="QLG71566.1"/>
    </source>
</evidence>
<evidence type="ECO:0000259" key="5">
    <source>
        <dbReference type="SMART" id="SM01215"/>
    </source>
</evidence>
<dbReference type="OrthoDB" id="1562405at2759"/>
<dbReference type="RefSeq" id="XP_037143294.1">
    <property type="nucleotide sequence ID" value="XM_037287399.1"/>
</dbReference>
<evidence type="ECO:0000256" key="2">
    <source>
        <dbReference type="SAM" id="MobiDB-lite"/>
    </source>
</evidence>
<evidence type="ECO:0000259" key="6">
    <source>
        <dbReference type="SMART" id="SM01216"/>
    </source>
</evidence>
<feature type="domain" description="FMP27 SW motif-containing RBG unit" evidence="5">
    <location>
        <begin position="1015"/>
        <end position="1109"/>
    </location>
</feature>
<dbReference type="GeneID" id="59235228"/>
<keyword evidence="1" id="KW-0175">Coiled coil</keyword>
<feature type="compositionally biased region" description="Low complexity" evidence="2">
    <location>
        <begin position="248"/>
        <end position="273"/>
    </location>
</feature>
<feature type="region of interest" description="Disordered" evidence="2">
    <location>
        <begin position="2312"/>
        <end position="2341"/>
    </location>
</feature>
<evidence type="ECO:0000313" key="8">
    <source>
        <dbReference type="Proteomes" id="UP000509704"/>
    </source>
</evidence>
<sequence>MCNMVTAKVKELAENVVLILMILFIFQSIVNAGLLFIVRRFSGSTNSISFRIWGRTIRGLRVRTPSCKLRVGKIGLTFGKKIAVTFSDIDIVVLKDIQKTREEIRKNSDQVGSEPLDSVELLLSGKVLWILNKIFPLCCYFQVMSLRLLDGTVIKVDLSSVAVDGISEDKLRAEMFLHSICNTKKGDTIHNISYQLKCDMLRKEERGTKRCRVTMKNWSSYLRLNGLHFHVNDLMNWNADHDKHATINDDNNCNNDNTNDNTNNSDPTKNSNNDETEKGNIELDENVVNFYEAKLQNILRKYRGPIEILRVVDIKVEDLIISYKHYMHVKVSSIQFYMETVDIYSYGFNLEFLPSTVHKANNHEISMSVSTFTMDVKETSVIRIPFINNVITTDILSFLAHGNPITKAKISHNMNIINPSIVVTIKQVLDALTYFNKYKQMIHLRSDRLSRDPQTKNVALAILKKNVQSLPSFILKPAIWNFSSTLQFSTDEHMVFKFYSIQALLHRKNILLNSSGFDRARSRPELAFIERDPFSKQITNYLKISNVSLLFMKLPTSNTEAITTVPICGFERSDTFLDEKFDEKINIESTLRHLTLSLDDLDVLGKMHAVLFRILQTYNMGRMSDLADEESCIHTKKRSDNHSTHWFLQLRLKDFSCSLLLAKYLPVFLDPLATKNFNMSDISRGMIFVMRESFATASPEEKTFRAVTASLIRVMEDQSLKQVSDVVVDLKELSVVVRPSKTVQVTLPSVQFNVDVSTIWLIFFIKTAIVEYSSFPGKPRHKYPGKEMSNESSYSVALDIEKTIIEVMLPQNTPLLLSLEDIHYSPVTSVLHISNISIFVKSVYVKEIPVQVSLLNINDFEVILGDIGEGHSVKVSTSSIRFHTEYHFRFYMVVDNMINMFKSVKQIELAFSDLHKFHRLRPSQQHPVELTSIDIFTERFVVSVEEDPFEQELGLILKIGVLEQRDRLEKLQEFNEQRKRTRTHNERAESGSLFPTIESSMSSDIDLSDDISEKEAFQAILENFSTSWIARYRMAKLKFHGRTSRIVKRAEMGAERYFYSPLDSNTVGNLLIEKLHLNLGAPSFPIANFADFVHKYGKGVPKDRLYTLLLIMGVDIRTGLWELRLRDYPLPIVSFPDSHTTGDMVFGERMPEEKSLRTVYIPFIPAASRAEYSKSNSIYGSHIIRTMNSIKIFFNIKSKVQSPLPASITWGKSLQPGYTSLMLWFDYLTRPQEDPSPKMGFWDKFRFLVHGKWTYDFSEVSKFHLNIKGSQHPYKIADDGAGLSFCWSGGTTIHIHKSEDPKELLNIESKQFQLAVRDFTATNKFDKVLMKLAGHVIWKLGLLFEQGDIHKAGEEARLPPCKPHYEVELVHPSHVTDFESYDSFSGFRSDFIHMSIGVYSSAKGSSNNLYLAPHSVYHFLNWWNLFHTYTSGPIRQGPLFTDLVQNPMKFGKSLFTLKYQLHLEPLVLTHVYRHYTDFDDTNHVSFTGLKGKVQALRIDLHQKRVKLTHTNEKLKRSKPVWKFKMSTGELDCTEADIRILSAIFDRSEGDEILASRFGFRTDQKSFKPPLFVVNEKELKESEWYDYEDYIDLDQVSLESSILFKLEAIPLMYSPRISYFRKINDDGYVVPFPFGREESHDCMIGKNHPERTQEHLVRQRVAEIEKDIKKVAKHLESVQQSQEGPGNIKKVEAKVAALTASLHELKHRLHIVHIILDDLKLSEVAPSIYSSGDSESSVSSSFDSNDDSDESHISDSPLLRSTTIESFRSMRQASSLQVNSTYDNRFIVHSIQFKINKIIRQHLFEYASNAFERKSMQFFLTYKSVMILKELLNTTIVDAKTSSSDFDSFGTDEGVSNAEFVQRFEELIREVPSDNFDFVDSYLFRLISPQLQFMSDVEPDSAVILAARDIEMGIIDIMQIIGKSGQRIPMDIDTIVETRYCAVSKDIQLFTLSKQDIISTGGKGFHQNGYGMHEDSKFWPPWIPLEMCYDGALLEKHVFLRRRSMFFTYTSPNPLFFTDEDTTGLSKEAKFRVGFPGLVLTSTSQQYCAVYNITQDLLSFQSTLDEKVEKLAKVILADEVRNNLEKLDVSVVTTLQRKVKDLYYTREFLKVHDHRLYNKTAQELTYEIQTTLLELSILMTAVKKNYDRLVSGSKSSQKKLNWHIGTDELIWELYDDETKPFMTIGLGPSNYIRSQISNGLNSNMIAISSLQCFNQQEAPVYLELLAPFEDNPHYDKSIPMVELSWKQGPPIGGIADLESMIISLQPILFKMDHITSEKIMNYMFPAKEKMQAIISPVPKQTSISTVLNSQGIRRSPSVGSLSSGRSSSEGKDFDSPDTTSVFSSSDAASIIKRNPKKITTSILNQPDENINEMVKRSGTFFNVKTILIKKTTMSVCYKGAHHVLTDVNNLIVKVPNLTYVNKVWSRDEFFAALKRDITKVVVQHLGTIIGNKFIPHKKENKLKASMDISQLLSLEARTENSSIASSNYHVHRIKKKHSGTSSKNSKNTTIPTNDDSEVKPFFPTAEDTLQ</sequence>
<feature type="region of interest" description="Disordered" evidence="2">
    <location>
        <begin position="1728"/>
        <end position="1754"/>
    </location>
</feature>
<dbReference type="Proteomes" id="UP000509704">
    <property type="component" value="Chromosome 2"/>
</dbReference>
<dbReference type="SMART" id="SM01215">
    <property type="entry name" value="Fmp27_SW"/>
    <property type="match status" value="1"/>
</dbReference>
<feature type="compositionally biased region" description="Low complexity" evidence="2">
    <location>
        <begin position="2498"/>
        <end position="2512"/>
    </location>
</feature>
<evidence type="ECO:0000256" key="1">
    <source>
        <dbReference type="SAM" id="Coils"/>
    </source>
</evidence>
<dbReference type="SMART" id="SM01216">
    <property type="entry name" value="Fmp27_WPPW"/>
    <property type="match status" value="1"/>
</dbReference>
<dbReference type="InterPro" id="IPR019441">
    <property type="entry name" value="FMP27/BLTP2/Hobbit_GFWDK_RBG"/>
</dbReference>
<evidence type="ECO:0000256" key="3">
    <source>
        <dbReference type="SAM" id="Phobius"/>
    </source>
</evidence>
<dbReference type="PANTHER" id="PTHR15678">
    <property type="entry name" value="ANTIGEN MLAA-22-RELATED"/>
    <property type="match status" value="1"/>
</dbReference>
<accession>A0A7H9AZD2</accession>
<feature type="compositionally biased region" description="Low complexity" evidence="2">
    <location>
        <begin position="1728"/>
        <end position="1742"/>
    </location>
</feature>
<dbReference type="InterPro" id="IPR019449">
    <property type="entry name" value="FMP27_WPPW_RBG"/>
</dbReference>
<dbReference type="PANTHER" id="PTHR15678:SF6">
    <property type="entry name" value="BRIDGE-LIKE LIPID TRANSFER PROTEIN FAMILY MEMBER 2"/>
    <property type="match status" value="1"/>
</dbReference>
<dbReference type="KEGG" id="zmk:HG535_0B06100"/>
<protein>
    <recommendedName>
        <fullName evidence="9">FMP27 GFWDK domain-containing protein</fullName>
    </recommendedName>
</protein>
<proteinExistence type="predicted"/>
<organism evidence="7 8">
    <name type="scientific">Zygotorulaspora mrakii</name>
    <name type="common">Zygosaccharomyces mrakii</name>
    <dbReference type="NCBI Taxonomy" id="42260"/>
    <lineage>
        <taxon>Eukaryota</taxon>
        <taxon>Fungi</taxon>
        <taxon>Dikarya</taxon>
        <taxon>Ascomycota</taxon>
        <taxon>Saccharomycotina</taxon>
        <taxon>Saccharomycetes</taxon>
        <taxon>Saccharomycetales</taxon>
        <taxon>Saccharomycetaceae</taxon>
        <taxon>Zygotorulaspora</taxon>
    </lineage>
</organism>
<gene>
    <name evidence="7" type="ORF">HG535_0B06100</name>
</gene>
<feature type="compositionally biased region" description="Low complexity" evidence="2">
    <location>
        <begin position="2312"/>
        <end position="2326"/>
    </location>
</feature>
<keyword evidence="8" id="KW-1185">Reference proteome</keyword>
<feature type="domain" description="FMP27/BLTP2/Hobbit GFWDK motif-containing RBG unit" evidence="4">
    <location>
        <begin position="1127"/>
        <end position="1276"/>
    </location>
</feature>
<keyword evidence="3" id="KW-0812">Transmembrane</keyword>
<feature type="region of interest" description="Disordered" evidence="2">
    <location>
        <begin position="2486"/>
        <end position="2529"/>
    </location>
</feature>
<dbReference type="EMBL" id="CP058605">
    <property type="protein sequence ID" value="QLG71566.1"/>
    <property type="molecule type" value="Genomic_DNA"/>
</dbReference>
<dbReference type="SMART" id="SM01214">
    <property type="entry name" value="Fmp27_GFWDK"/>
    <property type="match status" value="1"/>
</dbReference>
<name>A0A7H9AZD2_ZYGMR</name>
<feature type="region of interest" description="Disordered" evidence="2">
    <location>
        <begin position="248"/>
        <end position="279"/>
    </location>
</feature>
<dbReference type="Pfam" id="PF10344">
    <property type="entry name" value="Hobbit"/>
    <property type="match status" value="1"/>
</dbReference>